<feature type="compositionally biased region" description="Polar residues" evidence="13">
    <location>
        <begin position="390"/>
        <end position="407"/>
    </location>
</feature>
<dbReference type="Ensembl" id="ENSCHIT00010039585.1">
    <property type="protein sequence ID" value="ENSCHIP00010028056.1"/>
    <property type="gene ID" value="ENSCHIG00010020890.1"/>
</dbReference>
<name>A0A8C2RGW0_CAPHI</name>
<evidence type="ECO:0000256" key="13">
    <source>
        <dbReference type="SAM" id="MobiDB-lite"/>
    </source>
</evidence>
<evidence type="ECO:0000256" key="3">
    <source>
        <dbReference type="ARBA" id="ARBA00022448"/>
    </source>
</evidence>
<feature type="compositionally biased region" description="Low complexity" evidence="13">
    <location>
        <begin position="58"/>
        <end position="75"/>
    </location>
</feature>
<proteinExistence type="inferred from homology"/>
<organism evidence="16">
    <name type="scientific">Capra hircus</name>
    <name type="common">Goat</name>
    <dbReference type="NCBI Taxonomy" id="9925"/>
    <lineage>
        <taxon>Eukaryota</taxon>
        <taxon>Metazoa</taxon>
        <taxon>Chordata</taxon>
        <taxon>Craniata</taxon>
        <taxon>Vertebrata</taxon>
        <taxon>Euteleostomi</taxon>
        <taxon>Mammalia</taxon>
        <taxon>Eutheria</taxon>
        <taxon>Laurasiatheria</taxon>
        <taxon>Artiodactyla</taxon>
        <taxon>Ruminantia</taxon>
        <taxon>Pecora</taxon>
        <taxon>Bovidae</taxon>
        <taxon>Caprinae</taxon>
        <taxon>Capra</taxon>
    </lineage>
</organism>
<dbReference type="PANTHER" id="PTHR11003">
    <property type="entry name" value="POTASSIUM CHANNEL, SUBFAMILY K"/>
    <property type="match status" value="1"/>
</dbReference>
<feature type="transmembrane region" description="Helical" evidence="14">
    <location>
        <begin position="189"/>
        <end position="208"/>
    </location>
</feature>
<dbReference type="GO" id="GO:0005886">
    <property type="term" value="C:plasma membrane"/>
    <property type="evidence" value="ECO:0007669"/>
    <property type="project" value="TreeGrafter"/>
</dbReference>
<keyword evidence="8 14" id="KW-1133">Transmembrane helix</keyword>
<keyword evidence="7" id="KW-0630">Potassium</keyword>
<feature type="transmembrane region" description="Helical" evidence="14">
    <location>
        <begin position="298"/>
        <end position="316"/>
    </location>
</feature>
<dbReference type="PANTHER" id="PTHR11003:SF340">
    <property type="entry name" value="POTASSIUM CHANNEL SUBFAMILY K MEMBER 17"/>
    <property type="match status" value="1"/>
</dbReference>
<dbReference type="AlphaFoldDB" id="A0A8C2RGW0"/>
<evidence type="ECO:0000259" key="15">
    <source>
        <dbReference type="Pfam" id="PF07885"/>
    </source>
</evidence>
<feature type="transmembrane region" description="Helical" evidence="14">
    <location>
        <begin position="109"/>
        <end position="129"/>
    </location>
</feature>
<feature type="transmembrane region" description="Helical" evidence="14">
    <location>
        <begin position="264"/>
        <end position="286"/>
    </location>
</feature>
<reference evidence="16" key="2">
    <citation type="submission" date="2025-08" db="UniProtKB">
        <authorList>
            <consortium name="Ensembl"/>
        </authorList>
    </citation>
    <scope>IDENTIFICATION</scope>
</reference>
<dbReference type="Pfam" id="PF07885">
    <property type="entry name" value="Ion_trans_2"/>
    <property type="match status" value="2"/>
</dbReference>
<evidence type="ECO:0000256" key="11">
    <source>
        <dbReference type="ARBA" id="ARBA00023303"/>
    </source>
</evidence>
<dbReference type="FunFam" id="1.10.287.70:FF:000110">
    <property type="entry name" value="Potassium channel subfamily K member"/>
    <property type="match status" value="1"/>
</dbReference>
<evidence type="ECO:0000256" key="4">
    <source>
        <dbReference type="ARBA" id="ARBA00022538"/>
    </source>
</evidence>
<feature type="transmembrane region" description="Helical" evidence="14">
    <location>
        <begin position="215"/>
        <end position="234"/>
    </location>
</feature>
<dbReference type="SUPFAM" id="SSF81324">
    <property type="entry name" value="Voltage-gated potassium channels"/>
    <property type="match status" value="2"/>
</dbReference>
<dbReference type="InterPro" id="IPR013099">
    <property type="entry name" value="K_chnl_dom"/>
</dbReference>
<keyword evidence="11 12" id="KW-0407">Ion channel</keyword>
<dbReference type="GO" id="GO:0022841">
    <property type="term" value="F:potassium ion leak channel activity"/>
    <property type="evidence" value="ECO:0007669"/>
    <property type="project" value="TreeGrafter"/>
</dbReference>
<dbReference type="PRINTS" id="PR01333">
    <property type="entry name" value="2POREKCHANEL"/>
</dbReference>
<keyword evidence="6" id="KW-0631">Potassium channel</keyword>
<dbReference type="InterPro" id="IPR003092">
    <property type="entry name" value="2pore_dom_K_chnl_TASK"/>
</dbReference>
<feature type="region of interest" description="Disordered" evidence="13">
    <location>
        <begin position="38"/>
        <end position="97"/>
    </location>
</feature>
<evidence type="ECO:0000256" key="14">
    <source>
        <dbReference type="SAM" id="Phobius"/>
    </source>
</evidence>
<comment type="similarity">
    <text evidence="2 12">Belongs to the two pore domain potassium channel (TC 1.A.1.8) family.</text>
</comment>
<evidence type="ECO:0000256" key="6">
    <source>
        <dbReference type="ARBA" id="ARBA00022826"/>
    </source>
</evidence>
<feature type="transmembrane region" description="Helical" evidence="14">
    <location>
        <begin position="331"/>
        <end position="350"/>
    </location>
</feature>
<evidence type="ECO:0000256" key="12">
    <source>
        <dbReference type="RuleBase" id="RU003857"/>
    </source>
</evidence>
<evidence type="ECO:0000256" key="2">
    <source>
        <dbReference type="ARBA" id="ARBA00006666"/>
    </source>
</evidence>
<keyword evidence="9 12" id="KW-0406">Ion transport</keyword>
<evidence type="ECO:0000256" key="7">
    <source>
        <dbReference type="ARBA" id="ARBA00022958"/>
    </source>
</evidence>
<comment type="subcellular location">
    <subcellularLocation>
        <location evidence="1">Membrane</location>
        <topology evidence="1">Multi-pass membrane protein</topology>
    </subcellularLocation>
</comment>
<keyword evidence="10 14" id="KW-0472">Membrane</keyword>
<evidence type="ECO:0000256" key="5">
    <source>
        <dbReference type="ARBA" id="ARBA00022692"/>
    </source>
</evidence>
<evidence type="ECO:0000256" key="9">
    <source>
        <dbReference type="ARBA" id="ARBA00023065"/>
    </source>
</evidence>
<evidence type="ECO:0000256" key="10">
    <source>
        <dbReference type="ARBA" id="ARBA00023136"/>
    </source>
</evidence>
<keyword evidence="4" id="KW-0633">Potassium transport</keyword>
<dbReference type="GO" id="GO:0015271">
    <property type="term" value="F:outward rectifier potassium channel activity"/>
    <property type="evidence" value="ECO:0007669"/>
    <property type="project" value="TreeGrafter"/>
</dbReference>
<evidence type="ECO:0000256" key="1">
    <source>
        <dbReference type="ARBA" id="ARBA00004141"/>
    </source>
</evidence>
<protein>
    <recommendedName>
        <fullName evidence="15">Potassium channel domain-containing protein</fullName>
    </recommendedName>
</protein>
<dbReference type="GO" id="GO:0030322">
    <property type="term" value="P:stabilization of membrane potential"/>
    <property type="evidence" value="ECO:0007669"/>
    <property type="project" value="TreeGrafter"/>
</dbReference>
<reference evidence="16" key="1">
    <citation type="submission" date="2019-03" db="EMBL/GenBank/DDBJ databases">
        <title>Genome sequencing and reference-guided assembly of Black Bengal Goat (Capra hircus).</title>
        <authorList>
            <person name="Siddiki A.Z."/>
            <person name="Baten A."/>
            <person name="Billah M."/>
            <person name="Alam M.A.U."/>
            <person name="Shawrob K.S.M."/>
            <person name="Saha S."/>
            <person name="Chowdhury M."/>
            <person name="Rahman A.H."/>
            <person name="Stear M."/>
            <person name="Miah G."/>
            <person name="Das G.B."/>
            <person name="Hossain M.M."/>
            <person name="Kumkum M."/>
            <person name="Islam M.S."/>
            <person name="Mollah A.M."/>
            <person name="Ahsan A."/>
            <person name="Tusar F."/>
            <person name="Khan M.K.I."/>
        </authorList>
    </citation>
    <scope>NUCLEOTIDE SEQUENCE [LARGE SCALE GENOMIC DNA]</scope>
</reference>
<sequence length="413" mass="45085">MGTPHAFEAGPDAHSLPSFCPGIGSQCGVGQGCPIPQHTPPLLRKRGRGARWPEKGPAELLPSPSSAPRSESMAPDSRHSASPAKCGGRARDASERGVPGCAVPVPSTLLLLLTYLTYLVLGTCVFWLLESPAAHDSSKRFQRDKWALLRNFTCLDGPALDSLIRGIIEAYKNGDIVLGNTTSMGRWEFVGSFFFSVSTITTIGYGNLSPRTMAARLFCIFFALVGIPLNLMVLNRLGHCLQQGVHRCAHRLGGAWKDPAKARWLAGSSALLSGLLLFLLLPPLLFNHMEGWTYVEGFYFSFITLSTVGFGDYVIGMNPSRNYPLWYQNTVSLWILFGMAWLALIIKLILSILEAPRESYSCYPQSSKGNFKPRSWRQALDEEAGPHSPQPSCSPEGQHPEPSTQVSCCGKDS</sequence>
<keyword evidence="3 12" id="KW-0813">Transport</keyword>
<dbReference type="Gene3D" id="1.10.287.70">
    <property type="match status" value="1"/>
</dbReference>
<evidence type="ECO:0000256" key="8">
    <source>
        <dbReference type="ARBA" id="ARBA00022989"/>
    </source>
</evidence>
<evidence type="ECO:0000313" key="16">
    <source>
        <dbReference type="Ensembl" id="ENSCHIP00010028056.1"/>
    </source>
</evidence>
<feature type="domain" description="Potassium channel" evidence="15">
    <location>
        <begin position="283"/>
        <end position="353"/>
    </location>
</feature>
<accession>A0A8C2RGW0</accession>
<dbReference type="PRINTS" id="PR01095">
    <property type="entry name" value="TASKCHANNEL"/>
</dbReference>
<dbReference type="InterPro" id="IPR003280">
    <property type="entry name" value="2pore_dom_K_chnl"/>
</dbReference>
<feature type="domain" description="Potassium channel" evidence="15">
    <location>
        <begin position="183"/>
        <end position="242"/>
    </location>
</feature>
<keyword evidence="5 12" id="KW-0812">Transmembrane</keyword>
<feature type="region of interest" description="Disordered" evidence="13">
    <location>
        <begin position="379"/>
        <end position="413"/>
    </location>
</feature>